<dbReference type="PANTHER" id="PTHR43673">
    <property type="entry name" value="NAD(P)H NITROREDUCTASE YDGI-RELATED"/>
    <property type="match status" value="1"/>
</dbReference>
<name>A0AAU7PZ65_9STRE</name>
<dbReference type="Pfam" id="PF00881">
    <property type="entry name" value="Nitroreductase"/>
    <property type="match status" value="1"/>
</dbReference>
<gene>
    <name evidence="4" type="ORF">ABKA15_02510</name>
</gene>
<dbReference type="CDD" id="cd02137">
    <property type="entry name" value="MhqN-like"/>
    <property type="match status" value="1"/>
</dbReference>
<proteinExistence type="inferred from homology"/>
<evidence type="ECO:0000256" key="1">
    <source>
        <dbReference type="ARBA" id="ARBA00007118"/>
    </source>
</evidence>
<dbReference type="PANTHER" id="PTHR43673:SF10">
    <property type="entry name" value="NADH DEHYDROGENASE_NAD(P)H NITROREDUCTASE XCC3605-RELATED"/>
    <property type="match status" value="1"/>
</dbReference>
<reference evidence="4" key="1">
    <citation type="submission" date="2024-06" db="EMBL/GenBank/DDBJ databases">
        <title>Complete genome sequence of Streptococcus sp. KHUD_010.</title>
        <authorList>
            <person name="Lee J.-H."/>
            <person name="Moon J.-H."/>
        </authorList>
    </citation>
    <scope>NUCLEOTIDE SEQUENCE</scope>
    <source>
        <strain evidence="4">KHUD_010</strain>
    </source>
</reference>
<organism evidence="4">
    <name type="scientific">Streptococcus sp. KHUD_010</name>
    <dbReference type="NCBI Taxonomy" id="3157339"/>
    <lineage>
        <taxon>Bacteria</taxon>
        <taxon>Bacillati</taxon>
        <taxon>Bacillota</taxon>
        <taxon>Bacilli</taxon>
        <taxon>Lactobacillales</taxon>
        <taxon>Streptococcaceae</taxon>
        <taxon>Streptococcus</taxon>
    </lineage>
</organism>
<dbReference type="InterPro" id="IPR000415">
    <property type="entry name" value="Nitroreductase-like"/>
</dbReference>
<dbReference type="Gene3D" id="3.40.109.10">
    <property type="entry name" value="NADH Oxidase"/>
    <property type="match status" value="1"/>
</dbReference>
<dbReference type="RefSeq" id="WP_049513964.1">
    <property type="nucleotide sequence ID" value="NZ_CP157941.1"/>
</dbReference>
<evidence type="ECO:0000313" key="4">
    <source>
        <dbReference type="EMBL" id="XBS57568.1"/>
    </source>
</evidence>
<dbReference type="SUPFAM" id="SSF55469">
    <property type="entry name" value="FMN-dependent nitroreductase-like"/>
    <property type="match status" value="1"/>
</dbReference>
<comment type="similarity">
    <text evidence="1">Belongs to the nitroreductase family.</text>
</comment>
<dbReference type="AlphaFoldDB" id="A0AAU7PZ65"/>
<accession>A0AAU7PZ65</accession>
<keyword evidence="2" id="KW-0560">Oxidoreductase</keyword>
<sequence length="204" mass="23746">MNDYLHFLDERASVRQFDPNTILSNDLIKEMLKHASYAPSSNNFQPWRVVVVKNKEKQRELKRLSAYQPQVETASAVFLLFGDKESYNLERWQAFHLKEGVITEDNAVERTNRIRQYFALHPEDKEIEGLRLDVGLFAMNLMQVVRAFGYDSVPMRGVDFEAIKIYLKVPNDWEPILMLPVGKALQAGYPHVRKSVEEFAEIIE</sequence>
<dbReference type="InterPro" id="IPR029479">
    <property type="entry name" value="Nitroreductase"/>
</dbReference>
<evidence type="ECO:0000259" key="3">
    <source>
        <dbReference type="Pfam" id="PF00881"/>
    </source>
</evidence>
<feature type="domain" description="Nitroreductase" evidence="3">
    <location>
        <begin position="9"/>
        <end position="183"/>
    </location>
</feature>
<dbReference type="GO" id="GO:0016491">
    <property type="term" value="F:oxidoreductase activity"/>
    <property type="evidence" value="ECO:0007669"/>
    <property type="project" value="UniProtKB-KW"/>
</dbReference>
<dbReference type="EMBL" id="CP157941">
    <property type="protein sequence ID" value="XBS57568.1"/>
    <property type="molecule type" value="Genomic_DNA"/>
</dbReference>
<protein>
    <submittedName>
        <fullName evidence="4">Nitroreductase family protein</fullName>
    </submittedName>
</protein>
<evidence type="ECO:0000256" key="2">
    <source>
        <dbReference type="ARBA" id="ARBA00023002"/>
    </source>
</evidence>